<evidence type="ECO:0000256" key="4">
    <source>
        <dbReference type="ARBA" id="ARBA00023136"/>
    </source>
</evidence>
<feature type="transmembrane region" description="Helical" evidence="5">
    <location>
        <begin position="136"/>
        <end position="154"/>
    </location>
</feature>
<feature type="domain" description="MARVEL" evidence="6">
    <location>
        <begin position="9"/>
        <end position="151"/>
    </location>
</feature>
<comment type="subcellular location">
    <subcellularLocation>
        <location evidence="1">Membrane</location>
        <topology evidence="1">Multi-pass membrane protein</topology>
    </subcellularLocation>
</comment>
<feature type="transmembrane region" description="Helical" evidence="5">
    <location>
        <begin position="47"/>
        <end position="69"/>
    </location>
</feature>
<keyword evidence="8" id="KW-1185">Reference proteome</keyword>
<dbReference type="PANTHER" id="PTHR28165">
    <property type="entry name" value="NON-CLASSICAL EXPORT PROTEIN 2-RELATED"/>
    <property type="match status" value="1"/>
</dbReference>
<evidence type="ECO:0000256" key="3">
    <source>
        <dbReference type="ARBA" id="ARBA00022989"/>
    </source>
</evidence>
<dbReference type="PANTHER" id="PTHR28165:SF1">
    <property type="entry name" value="NON-CLASSICAL EXPORT PROTEIN 2-RELATED"/>
    <property type="match status" value="1"/>
</dbReference>
<name>A0A0F8BXC3_CERFI</name>
<dbReference type="GO" id="GO:0005886">
    <property type="term" value="C:plasma membrane"/>
    <property type="evidence" value="ECO:0007669"/>
    <property type="project" value="TreeGrafter"/>
</dbReference>
<sequence>MTTTYGWVNFGARCWQFVWTLITTALIGNVIACNINGSSSATTTLNYTMWTLSLCWVSMFYGLAASFFVSIAVPVILVGLDGLTTLFLFVDAIVVSARIRAVDCSRLVPSKLPHNYIAWGSHHDEKRCREIQASAVFLWFLFLSFVLTLTFAVIDMRRRGLKGAGGAGGPSMTQVRD</sequence>
<dbReference type="OrthoDB" id="5423111at2759"/>
<accession>A0A0F8BXC3</accession>
<dbReference type="Pfam" id="PF01284">
    <property type="entry name" value="MARVEL"/>
    <property type="match status" value="1"/>
</dbReference>
<dbReference type="InterPro" id="IPR052649">
    <property type="entry name" value="NCE102-like"/>
</dbReference>
<keyword evidence="4 5" id="KW-0472">Membrane</keyword>
<reference evidence="7 8" key="1">
    <citation type="submission" date="2015-04" db="EMBL/GenBank/DDBJ databases">
        <title>Genome sequence of Ceratocystis platani, a major pathogen of plane trees.</title>
        <authorList>
            <person name="Belbahri L."/>
        </authorList>
    </citation>
    <scope>NUCLEOTIDE SEQUENCE [LARGE SCALE GENOMIC DNA]</scope>
    <source>
        <strain evidence="7 8">CFO</strain>
    </source>
</reference>
<organism evidence="7 8">
    <name type="scientific">Ceratocystis fimbriata f. sp. platani</name>
    <dbReference type="NCBI Taxonomy" id="88771"/>
    <lineage>
        <taxon>Eukaryota</taxon>
        <taxon>Fungi</taxon>
        <taxon>Dikarya</taxon>
        <taxon>Ascomycota</taxon>
        <taxon>Pezizomycotina</taxon>
        <taxon>Sordariomycetes</taxon>
        <taxon>Hypocreomycetidae</taxon>
        <taxon>Microascales</taxon>
        <taxon>Ceratocystidaceae</taxon>
        <taxon>Ceratocystis</taxon>
    </lineage>
</organism>
<dbReference type="GO" id="GO:0070941">
    <property type="term" value="P:eisosome assembly"/>
    <property type="evidence" value="ECO:0007669"/>
    <property type="project" value="TreeGrafter"/>
</dbReference>
<evidence type="ECO:0000256" key="2">
    <source>
        <dbReference type="ARBA" id="ARBA00022692"/>
    </source>
</evidence>
<evidence type="ECO:0000313" key="7">
    <source>
        <dbReference type="EMBL" id="KKF97183.1"/>
    </source>
</evidence>
<evidence type="ECO:0000259" key="6">
    <source>
        <dbReference type="Pfam" id="PF01284"/>
    </source>
</evidence>
<evidence type="ECO:0000256" key="1">
    <source>
        <dbReference type="ARBA" id="ARBA00004141"/>
    </source>
</evidence>
<dbReference type="EMBL" id="LBBL01000013">
    <property type="protein sequence ID" value="KKF97183.1"/>
    <property type="molecule type" value="Genomic_DNA"/>
</dbReference>
<feature type="transmembrane region" description="Helical" evidence="5">
    <location>
        <begin position="75"/>
        <end position="97"/>
    </location>
</feature>
<feature type="transmembrane region" description="Helical" evidence="5">
    <location>
        <begin position="17"/>
        <end position="35"/>
    </location>
</feature>
<keyword evidence="2 5" id="KW-0812">Transmembrane</keyword>
<comment type="caution">
    <text evidence="7">The sequence shown here is derived from an EMBL/GenBank/DDBJ whole genome shotgun (WGS) entry which is preliminary data.</text>
</comment>
<dbReference type="InterPro" id="IPR008253">
    <property type="entry name" value="Marvel"/>
</dbReference>
<evidence type="ECO:0000256" key="5">
    <source>
        <dbReference type="SAM" id="Phobius"/>
    </source>
</evidence>
<dbReference type="GO" id="GO:0032126">
    <property type="term" value="C:eisosome"/>
    <property type="evidence" value="ECO:0007669"/>
    <property type="project" value="TreeGrafter"/>
</dbReference>
<dbReference type="GO" id="GO:0072659">
    <property type="term" value="P:protein localization to plasma membrane"/>
    <property type="evidence" value="ECO:0007669"/>
    <property type="project" value="TreeGrafter"/>
</dbReference>
<protein>
    <submittedName>
        <fullName evidence="7">Non-classical export protein 2</fullName>
    </submittedName>
</protein>
<gene>
    <name evidence="7" type="primary">NCE102</name>
    <name evidence="7" type="ORF">CFO_g437</name>
</gene>
<evidence type="ECO:0000313" key="8">
    <source>
        <dbReference type="Proteomes" id="UP000034841"/>
    </source>
</evidence>
<dbReference type="AlphaFoldDB" id="A0A0F8BXC3"/>
<proteinExistence type="predicted"/>
<keyword evidence="3 5" id="KW-1133">Transmembrane helix</keyword>
<dbReference type="Proteomes" id="UP000034841">
    <property type="component" value="Unassembled WGS sequence"/>
</dbReference>